<dbReference type="AlphaFoldDB" id="T1FC37"/>
<evidence type="ECO:0000313" key="3">
    <source>
        <dbReference type="EMBL" id="ESN97646.1"/>
    </source>
</evidence>
<dbReference type="Pfam" id="PF00059">
    <property type="entry name" value="Lectin_C"/>
    <property type="match status" value="1"/>
</dbReference>
<dbReference type="InterPro" id="IPR018378">
    <property type="entry name" value="C-type_lectin_CS"/>
</dbReference>
<dbReference type="RefSeq" id="XP_009024112.1">
    <property type="nucleotide sequence ID" value="XM_009025864.1"/>
</dbReference>
<dbReference type="GO" id="GO:0009897">
    <property type="term" value="C:external side of plasma membrane"/>
    <property type="evidence" value="ECO:0000318"/>
    <property type="project" value="GO_Central"/>
</dbReference>
<dbReference type="InterPro" id="IPR016186">
    <property type="entry name" value="C-type_lectin-like/link_sf"/>
</dbReference>
<reference evidence="5" key="1">
    <citation type="submission" date="2012-12" db="EMBL/GenBank/DDBJ databases">
        <authorList>
            <person name="Hellsten U."/>
            <person name="Grimwood J."/>
            <person name="Chapman J.A."/>
            <person name="Shapiro H."/>
            <person name="Aerts A."/>
            <person name="Otillar R.P."/>
            <person name="Terry A.Y."/>
            <person name="Boore J.L."/>
            <person name="Simakov O."/>
            <person name="Marletaz F."/>
            <person name="Cho S.-J."/>
            <person name="Edsinger-Gonzales E."/>
            <person name="Havlak P."/>
            <person name="Kuo D.-H."/>
            <person name="Larsson T."/>
            <person name="Lv J."/>
            <person name="Arendt D."/>
            <person name="Savage R."/>
            <person name="Osoegawa K."/>
            <person name="de Jong P."/>
            <person name="Lindberg D.R."/>
            <person name="Seaver E.C."/>
            <person name="Weisblat D.A."/>
            <person name="Putnam N.H."/>
            <person name="Grigoriev I.V."/>
            <person name="Rokhsar D.S."/>
        </authorList>
    </citation>
    <scope>NUCLEOTIDE SEQUENCE</scope>
</reference>
<reference evidence="3 5" key="2">
    <citation type="journal article" date="2013" name="Nature">
        <title>Insights into bilaterian evolution from three spiralian genomes.</title>
        <authorList>
            <person name="Simakov O."/>
            <person name="Marletaz F."/>
            <person name="Cho S.J."/>
            <person name="Edsinger-Gonzales E."/>
            <person name="Havlak P."/>
            <person name="Hellsten U."/>
            <person name="Kuo D.H."/>
            <person name="Larsson T."/>
            <person name="Lv J."/>
            <person name="Arendt D."/>
            <person name="Savage R."/>
            <person name="Osoegawa K."/>
            <person name="de Jong P."/>
            <person name="Grimwood J."/>
            <person name="Chapman J.A."/>
            <person name="Shapiro H."/>
            <person name="Aerts A."/>
            <person name="Otillar R.P."/>
            <person name="Terry A.Y."/>
            <person name="Boore J.L."/>
            <person name="Grigoriev I.V."/>
            <person name="Lindberg D.R."/>
            <person name="Seaver E.C."/>
            <person name="Weisblat D.A."/>
            <person name="Putnam N.H."/>
            <person name="Rokhsar D.S."/>
        </authorList>
    </citation>
    <scope>NUCLEOTIDE SEQUENCE</scope>
</reference>
<dbReference type="GO" id="GO:0038187">
    <property type="term" value="F:pattern recognition receptor activity"/>
    <property type="evidence" value="ECO:0000318"/>
    <property type="project" value="GO_Central"/>
</dbReference>
<dbReference type="SMART" id="SM00034">
    <property type="entry name" value="CLECT"/>
    <property type="match status" value="1"/>
</dbReference>
<dbReference type="PROSITE" id="PS00615">
    <property type="entry name" value="C_TYPE_LECTIN_1"/>
    <property type="match status" value="1"/>
</dbReference>
<keyword evidence="1" id="KW-1015">Disulfide bond</keyword>
<dbReference type="KEGG" id="hro:HELRODRAFT_177701"/>
<dbReference type="CTD" id="20206386"/>
<proteinExistence type="predicted"/>
<evidence type="ECO:0000313" key="5">
    <source>
        <dbReference type="Proteomes" id="UP000015101"/>
    </source>
</evidence>
<dbReference type="GO" id="GO:0030246">
    <property type="term" value="F:carbohydrate binding"/>
    <property type="evidence" value="ECO:0000318"/>
    <property type="project" value="GO_Central"/>
</dbReference>
<name>T1FC37_HELRO</name>
<dbReference type="EMBL" id="AMQM01006142">
    <property type="status" value="NOT_ANNOTATED_CDS"/>
    <property type="molecule type" value="Genomic_DNA"/>
</dbReference>
<protein>
    <recommendedName>
        <fullName evidence="2">C-type lectin domain-containing protein</fullName>
    </recommendedName>
</protein>
<dbReference type="Gene3D" id="3.10.100.10">
    <property type="entry name" value="Mannose-Binding Protein A, subunit A"/>
    <property type="match status" value="1"/>
</dbReference>
<dbReference type="GO" id="GO:0006955">
    <property type="term" value="P:immune response"/>
    <property type="evidence" value="ECO:0000318"/>
    <property type="project" value="GO_Central"/>
</dbReference>
<feature type="domain" description="C-type lectin" evidence="2">
    <location>
        <begin position="55"/>
        <end position="181"/>
    </location>
</feature>
<dbReference type="PROSITE" id="PS50041">
    <property type="entry name" value="C_TYPE_LECTIN_2"/>
    <property type="match status" value="1"/>
</dbReference>
<dbReference type="Proteomes" id="UP000015101">
    <property type="component" value="Unassembled WGS sequence"/>
</dbReference>
<dbReference type="PROSITE" id="PS51257">
    <property type="entry name" value="PROKAR_LIPOPROTEIN"/>
    <property type="match status" value="1"/>
</dbReference>
<dbReference type="EnsemblMetazoa" id="HelroT177701">
    <property type="protein sequence ID" value="HelroP177701"/>
    <property type="gene ID" value="HelroG177701"/>
</dbReference>
<gene>
    <name evidence="4" type="primary">20206386</name>
    <name evidence="3" type="ORF">HELRODRAFT_177701</name>
</gene>
<evidence type="ECO:0000259" key="2">
    <source>
        <dbReference type="PROSITE" id="PS50041"/>
    </source>
</evidence>
<dbReference type="InterPro" id="IPR016187">
    <property type="entry name" value="CTDL_fold"/>
</dbReference>
<dbReference type="GeneID" id="20206386"/>
<sequence>MNLRGINYMASVGSCSCLPNMDALYILTTDLTGGCLAFVTHGCFPSFDYIVEYHKCYRCKFTSAIWPQARETCNRLQSSHLVVIDDSREQYAVSVYLQPYKYSKNNLFWTAGTRPAVDDPNAFFWEPYPGQNRTIVNYNWDALPSVASGLTDPAKNCIAYNSQSATWFNNHCSSAFLILCEIDMEI</sequence>
<dbReference type="InParanoid" id="T1FC37"/>
<organism evidence="4 5">
    <name type="scientific">Helobdella robusta</name>
    <name type="common">Californian leech</name>
    <dbReference type="NCBI Taxonomy" id="6412"/>
    <lineage>
        <taxon>Eukaryota</taxon>
        <taxon>Metazoa</taxon>
        <taxon>Spiralia</taxon>
        <taxon>Lophotrochozoa</taxon>
        <taxon>Annelida</taxon>
        <taxon>Clitellata</taxon>
        <taxon>Hirudinea</taxon>
        <taxon>Rhynchobdellida</taxon>
        <taxon>Glossiphoniidae</taxon>
        <taxon>Helobdella</taxon>
    </lineage>
</organism>
<dbReference type="CDD" id="cd00037">
    <property type="entry name" value="CLECT"/>
    <property type="match status" value="1"/>
</dbReference>
<dbReference type="HOGENOM" id="CLU_070181_2_0_1"/>
<dbReference type="InterPro" id="IPR001304">
    <property type="entry name" value="C-type_lectin-like"/>
</dbReference>
<dbReference type="SUPFAM" id="SSF56436">
    <property type="entry name" value="C-type lectin-like"/>
    <property type="match status" value="1"/>
</dbReference>
<evidence type="ECO:0000256" key="1">
    <source>
        <dbReference type="ARBA" id="ARBA00023157"/>
    </source>
</evidence>
<dbReference type="EMBL" id="KB097304">
    <property type="protein sequence ID" value="ESN97646.1"/>
    <property type="molecule type" value="Genomic_DNA"/>
</dbReference>
<accession>T1FC37</accession>
<reference evidence="4" key="3">
    <citation type="submission" date="2015-06" db="UniProtKB">
        <authorList>
            <consortium name="EnsemblMetazoa"/>
        </authorList>
    </citation>
    <scope>IDENTIFICATION</scope>
</reference>
<keyword evidence="5" id="KW-1185">Reference proteome</keyword>
<evidence type="ECO:0000313" key="4">
    <source>
        <dbReference type="EnsemblMetazoa" id="HelroP177701"/>
    </source>
</evidence>